<feature type="active site" evidence="7">
    <location>
        <position position="401"/>
    </location>
</feature>
<dbReference type="GO" id="GO:0070475">
    <property type="term" value="P:rRNA base methylation"/>
    <property type="evidence" value="ECO:0007669"/>
    <property type="project" value="TreeGrafter"/>
</dbReference>
<proteinExistence type="inferred from homology"/>
<evidence type="ECO:0000256" key="2">
    <source>
        <dbReference type="ARBA" id="ARBA00022603"/>
    </source>
</evidence>
<sequence>MMKSGAFQTALTGEGRVSGIDQEGRGVVRGAGKTVFVAGALPSERAVYRIVRRHKGFDEAEAVSLSDVSPVRREPPCPQFGECGGCALQHIEDSAQVAFKQRIVEEQLWRIGRVRPQRWLPPIYGFARHYRQRGRLRAQWTENGLRLGFQTRRSHRVVAAGGCLVLPEAVARMLPLWQQLLGALLDKATLEGLLFAQGSRVLAWQIHTRRPLADAVRARLISALAAWQEETGTALQLWLSHGRGAAECVAGQAADLYYELRQYGIRMPFAPGDFTQVNAETNELMVARALALLNPAAGERIADLFCGLGNFTLPLAQSGAQVLAVEGLVSLTRRAQANACLNGLAGHIRFQTADLFACTAQTVAAWGHLDKMLIDPPRAGAYVLVQALPAGMPKRLVYVSCNPATFARDAAVLVRKGYVLEEAGVMNLFAQTAHVELVARFEYGG</sequence>
<dbReference type="PROSITE" id="PS01230">
    <property type="entry name" value="TRMA_1"/>
    <property type="match status" value="1"/>
</dbReference>
<dbReference type="EMBL" id="JAPQFL010000008">
    <property type="protein sequence ID" value="MDD9328662.1"/>
    <property type="molecule type" value="Genomic_DNA"/>
</dbReference>
<feature type="binding site" evidence="6">
    <location>
        <position position="326"/>
    </location>
    <ligand>
        <name>S-adenosyl-L-methionine</name>
        <dbReference type="ChEBI" id="CHEBI:59789"/>
    </ligand>
</feature>
<dbReference type="InterPro" id="IPR029063">
    <property type="entry name" value="SAM-dependent_MTases_sf"/>
</dbReference>
<reference evidence="9" key="2">
    <citation type="submission" date="2024-02" db="EMBL/GenBank/DDBJ databases">
        <title>Neisseria leonii sp. nov.</title>
        <authorList>
            <person name="Boutroux M."/>
            <person name="Favre-Rochex S."/>
            <person name="Gorgette O."/>
            <person name="Touak G."/>
            <person name="Muhle E."/>
            <person name="Chesneau O."/>
            <person name="Clermont D."/>
            <person name="Rahi P."/>
        </authorList>
    </citation>
    <scope>NUCLEOTIDE SEQUENCE</scope>
    <source>
        <strain evidence="9">51.81</strain>
    </source>
</reference>
<feature type="binding site" evidence="6">
    <location>
        <position position="305"/>
    </location>
    <ligand>
        <name>S-adenosyl-L-methionine</name>
        <dbReference type="ChEBI" id="CHEBI:59789"/>
    </ligand>
</feature>
<evidence type="ECO:0000256" key="6">
    <source>
        <dbReference type="PROSITE-ProRule" id="PRU01024"/>
    </source>
</evidence>
<dbReference type="Gene3D" id="2.40.50.140">
    <property type="entry name" value="Nucleic acid-binding proteins"/>
    <property type="match status" value="1"/>
</dbReference>
<dbReference type="AlphaFoldDB" id="A0A9X4IEX2"/>
<feature type="binding site" evidence="6">
    <location>
        <position position="276"/>
    </location>
    <ligand>
        <name>S-adenosyl-L-methionine</name>
        <dbReference type="ChEBI" id="CHEBI:59789"/>
    </ligand>
</feature>
<feature type="binding site" evidence="6">
    <location>
        <position position="375"/>
    </location>
    <ligand>
        <name>S-adenosyl-L-methionine</name>
        <dbReference type="ChEBI" id="CHEBI:59789"/>
    </ligand>
</feature>
<evidence type="ECO:0000313" key="8">
    <source>
        <dbReference type="EMBL" id="MDD9328662.1"/>
    </source>
</evidence>
<keyword evidence="5" id="KW-0411">Iron-sulfur</keyword>
<dbReference type="SUPFAM" id="SSF50249">
    <property type="entry name" value="Nucleic acid-binding proteins"/>
    <property type="match status" value="1"/>
</dbReference>
<keyword evidence="10" id="KW-1185">Reference proteome</keyword>
<keyword evidence="3 6" id="KW-0808">Transferase</keyword>
<dbReference type="PROSITE" id="PS51687">
    <property type="entry name" value="SAM_MT_RNA_M5U"/>
    <property type="match status" value="1"/>
</dbReference>
<dbReference type="GO" id="GO:0070041">
    <property type="term" value="F:rRNA (uridine-C5-)-methyltransferase activity"/>
    <property type="evidence" value="ECO:0007669"/>
    <property type="project" value="TreeGrafter"/>
</dbReference>
<keyword evidence="2 6" id="KW-0489">Methyltransferase</keyword>
<evidence type="ECO:0000256" key="1">
    <source>
        <dbReference type="ARBA" id="ARBA00022485"/>
    </source>
</evidence>
<dbReference type="PANTHER" id="PTHR11061:SF49">
    <property type="entry name" value="23S RRNA (URACIL(1939)-C(5))-METHYLTRANSFERASE RLMD"/>
    <property type="match status" value="1"/>
</dbReference>
<dbReference type="InterPro" id="IPR030390">
    <property type="entry name" value="MeTrfase_TrmA_AS"/>
</dbReference>
<dbReference type="EMBL" id="CP146598">
    <property type="protein sequence ID" value="WWY04065.1"/>
    <property type="molecule type" value="Genomic_DNA"/>
</dbReference>
<keyword evidence="4 6" id="KW-0949">S-adenosyl-L-methionine</keyword>
<dbReference type="GO" id="GO:0051539">
    <property type="term" value="F:4 iron, 4 sulfur cluster binding"/>
    <property type="evidence" value="ECO:0007669"/>
    <property type="project" value="UniProtKB-KW"/>
</dbReference>
<protein>
    <submittedName>
        <fullName evidence="8">23S rRNA (Uracil(1939)-C(5))-methyltransferase</fullName>
    </submittedName>
</protein>
<dbReference type="CDD" id="cd02440">
    <property type="entry name" value="AdoMet_MTases"/>
    <property type="match status" value="1"/>
</dbReference>
<evidence type="ECO:0000313" key="9">
    <source>
        <dbReference type="EMBL" id="WWY04065.1"/>
    </source>
</evidence>
<dbReference type="RefSeq" id="WP_274585711.1">
    <property type="nucleotide sequence ID" value="NZ_CP145811.1"/>
</dbReference>
<dbReference type="Gene3D" id="2.40.50.1070">
    <property type="match status" value="1"/>
</dbReference>
<name>A0A9X4IEX2_9NEIS</name>
<evidence type="ECO:0000256" key="3">
    <source>
        <dbReference type="ARBA" id="ARBA00022679"/>
    </source>
</evidence>
<dbReference type="Proteomes" id="UP001149607">
    <property type="component" value="Chromosome"/>
</dbReference>
<feature type="active site" description="Nucleophile" evidence="6">
    <location>
        <position position="401"/>
    </location>
</feature>
<dbReference type="Gene3D" id="3.40.50.150">
    <property type="entry name" value="Vaccinia Virus protein VP39"/>
    <property type="match status" value="1"/>
</dbReference>
<keyword evidence="1" id="KW-0479">Metal-binding</keyword>
<dbReference type="InterPro" id="IPR012340">
    <property type="entry name" value="NA-bd_OB-fold"/>
</dbReference>
<reference evidence="8" key="1">
    <citation type="submission" date="2022-10" db="EMBL/GenBank/DDBJ databases">
        <authorList>
            <person name="Boutroux M."/>
        </authorList>
    </citation>
    <scope>NUCLEOTIDE SEQUENCE</scope>
    <source>
        <strain evidence="8">51.81</strain>
    </source>
</reference>
<evidence type="ECO:0000313" key="10">
    <source>
        <dbReference type="Proteomes" id="UP001149607"/>
    </source>
</evidence>
<comment type="similarity">
    <text evidence="6">Belongs to the class I-like SAM-binding methyltransferase superfamily. RNA M5U methyltransferase family.</text>
</comment>
<gene>
    <name evidence="8" type="ORF">ORY91_002098</name>
    <name evidence="9" type="ORF">V9W64_04935</name>
</gene>
<organism evidence="8">
    <name type="scientific">Neisseria leonii</name>
    <dbReference type="NCBI Taxonomy" id="2995413"/>
    <lineage>
        <taxon>Bacteria</taxon>
        <taxon>Pseudomonadati</taxon>
        <taxon>Pseudomonadota</taxon>
        <taxon>Betaproteobacteria</taxon>
        <taxon>Neisseriales</taxon>
        <taxon>Neisseriaceae</taxon>
        <taxon>Neisseria</taxon>
    </lineage>
</organism>
<dbReference type="InterPro" id="IPR010280">
    <property type="entry name" value="U5_MeTrfase_fam"/>
</dbReference>
<evidence type="ECO:0000256" key="7">
    <source>
        <dbReference type="PROSITE-ProRule" id="PRU10015"/>
    </source>
</evidence>
<keyword evidence="1" id="KW-0408">Iron</keyword>
<accession>A0A9X4IEX2</accession>
<evidence type="ECO:0000256" key="5">
    <source>
        <dbReference type="ARBA" id="ARBA00023014"/>
    </source>
</evidence>
<dbReference type="PANTHER" id="PTHR11061">
    <property type="entry name" value="RNA M5U METHYLTRANSFERASE"/>
    <property type="match status" value="1"/>
</dbReference>
<keyword evidence="1" id="KW-0004">4Fe-4S</keyword>
<dbReference type="SUPFAM" id="SSF53335">
    <property type="entry name" value="S-adenosyl-L-methionine-dependent methyltransferases"/>
    <property type="match status" value="1"/>
</dbReference>
<dbReference type="Pfam" id="PF05958">
    <property type="entry name" value="tRNA_U5-meth_tr"/>
    <property type="match status" value="1"/>
</dbReference>
<evidence type="ECO:0000256" key="4">
    <source>
        <dbReference type="ARBA" id="ARBA00022691"/>
    </source>
</evidence>